<keyword evidence="3" id="KW-1185">Reference proteome</keyword>
<organism evidence="2 3">
    <name type="scientific">Puccinia coronata f. sp. avenae</name>
    <dbReference type="NCBI Taxonomy" id="200324"/>
    <lineage>
        <taxon>Eukaryota</taxon>
        <taxon>Fungi</taxon>
        <taxon>Dikarya</taxon>
        <taxon>Basidiomycota</taxon>
        <taxon>Pucciniomycotina</taxon>
        <taxon>Pucciniomycetes</taxon>
        <taxon>Pucciniales</taxon>
        <taxon>Pucciniaceae</taxon>
        <taxon>Puccinia</taxon>
    </lineage>
</organism>
<dbReference type="OrthoDB" id="2507165at2759"/>
<accession>A0A2N5U340</accession>
<feature type="region of interest" description="Disordered" evidence="1">
    <location>
        <begin position="1"/>
        <end position="39"/>
    </location>
</feature>
<dbReference type="EMBL" id="PGCJ01000329">
    <property type="protein sequence ID" value="PLW32161.1"/>
    <property type="molecule type" value="Genomic_DNA"/>
</dbReference>
<name>A0A2N5U340_9BASI</name>
<feature type="region of interest" description="Disordered" evidence="1">
    <location>
        <begin position="435"/>
        <end position="456"/>
    </location>
</feature>
<dbReference type="AlphaFoldDB" id="A0A2N5U340"/>
<sequence>MTSRHSNVSNVSVPNSAGVQAQSARKNTRSSNGTLPVAKVPLTNRFNPLHRTKAVHVATKSPAAALNPNFFLNDAGVQLDLGFQEAHEEGNSSSNEQLDDQSHSQLLSNRRLPTRDVGPTENDDDDLPGIDGIMIPFAPIRTLDDVPRGVNELRGLLQFDETHSELVNRLLIAKPEEQWGMTVLLMVANLNKVGLGRVSIPQVPNNAPVTHAHSFSTTIRCFLRKKIRKILTIGNVDAYTRTHTTQGLPITRTPLVLLTTYLDAQPKPFKDDYLPLGWPKNHLSSQSVLALLRILLKHERGALRNLLLTNIKGFNRQPINGPVPRLMDLILIIDRAMGTKHELCGVQAIRASYPDSMKIRIAYLRLEVVFHFLHPDPTSNLTQWDIIDRNLEHLQNQSHNYKHAYARLIVQTNDAIFGQLDFAEIPKEEIRLPTEEEVEDEISKGNLNPREAEDNKEALVITGAEFE</sequence>
<feature type="compositionally biased region" description="Low complexity" evidence="1">
    <location>
        <begin position="1"/>
        <end position="16"/>
    </location>
</feature>
<feature type="region of interest" description="Disordered" evidence="1">
    <location>
        <begin position="85"/>
        <end position="128"/>
    </location>
</feature>
<evidence type="ECO:0000313" key="3">
    <source>
        <dbReference type="Proteomes" id="UP000235388"/>
    </source>
</evidence>
<evidence type="ECO:0000313" key="2">
    <source>
        <dbReference type="EMBL" id="PLW32161.1"/>
    </source>
</evidence>
<feature type="compositionally biased region" description="Polar residues" evidence="1">
    <location>
        <begin position="17"/>
        <end position="34"/>
    </location>
</feature>
<comment type="caution">
    <text evidence="2">The sequence shown here is derived from an EMBL/GenBank/DDBJ whole genome shotgun (WGS) entry which is preliminary data.</text>
</comment>
<dbReference type="Proteomes" id="UP000235388">
    <property type="component" value="Unassembled WGS sequence"/>
</dbReference>
<evidence type="ECO:0000256" key="1">
    <source>
        <dbReference type="SAM" id="MobiDB-lite"/>
    </source>
</evidence>
<gene>
    <name evidence="2" type="ORF">PCANC_19917</name>
</gene>
<protein>
    <submittedName>
        <fullName evidence="2">Uncharacterized protein</fullName>
    </submittedName>
</protein>
<reference evidence="2 3" key="1">
    <citation type="submission" date="2017-11" db="EMBL/GenBank/DDBJ databases">
        <title>De novo assembly and phasing of dikaryotic genomes from two isolates of Puccinia coronata f. sp. avenae, the causal agent of oat crown rust.</title>
        <authorList>
            <person name="Miller M.E."/>
            <person name="Zhang Y."/>
            <person name="Omidvar V."/>
            <person name="Sperschneider J."/>
            <person name="Schwessinger B."/>
            <person name="Raley C."/>
            <person name="Palmer J.M."/>
            <person name="Garnica D."/>
            <person name="Upadhyaya N."/>
            <person name="Rathjen J."/>
            <person name="Taylor J.M."/>
            <person name="Park R.F."/>
            <person name="Dodds P.N."/>
            <person name="Hirsch C.D."/>
            <person name="Kianian S.F."/>
            <person name="Figueroa M."/>
        </authorList>
    </citation>
    <scope>NUCLEOTIDE SEQUENCE [LARGE SCALE GENOMIC DNA]</scope>
    <source>
        <strain evidence="2">12NC29</strain>
    </source>
</reference>
<proteinExistence type="predicted"/>